<protein>
    <submittedName>
        <fullName evidence="6">Ribosomal-protein-alanine acetyltransferase</fullName>
    </submittedName>
</protein>
<comment type="caution">
    <text evidence="6">The sequence shown here is derived from an EMBL/GenBank/DDBJ whole genome shotgun (WGS) entry which is preliminary data.</text>
</comment>
<evidence type="ECO:0000259" key="5">
    <source>
        <dbReference type="PROSITE" id="PS51186"/>
    </source>
</evidence>
<dbReference type="PROSITE" id="PS51186">
    <property type="entry name" value="GNAT"/>
    <property type="match status" value="1"/>
</dbReference>
<dbReference type="OrthoDB" id="9804026at2"/>
<dbReference type="GO" id="GO:0008080">
    <property type="term" value="F:N-acetyltransferase activity"/>
    <property type="evidence" value="ECO:0007669"/>
    <property type="project" value="InterPro"/>
</dbReference>
<dbReference type="InterPro" id="IPR016181">
    <property type="entry name" value="Acyl_CoA_acyltransferase"/>
</dbReference>
<dbReference type="InterPro" id="IPR000182">
    <property type="entry name" value="GNAT_dom"/>
</dbReference>
<dbReference type="NCBIfam" id="TIGR01575">
    <property type="entry name" value="rimI"/>
    <property type="match status" value="1"/>
</dbReference>
<evidence type="ECO:0000313" key="6">
    <source>
        <dbReference type="EMBL" id="KZB66697.1"/>
    </source>
</evidence>
<dbReference type="CDD" id="cd04301">
    <property type="entry name" value="NAT_SF"/>
    <property type="match status" value="1"/>
</dbReference>
<gene>
    <name evidence="6" type="ORF">AUP42_14240</name>
</gene>
<dbReference type="InterPro" id="IPR050680">
    <property type="entry name" value="YpeA/RimI_acetyltransf"/>
</dbReference>
<keyword evidence="4" id="KW-0012">Acyltransferase</keyword>
<dbReference type="SUPFAM" id="SSF55729">
    <property type="entry name" value="Acyl-CoA N-acyltransferases (Nat)"/>
    <property type="match status" value="1"/>
</dbReference>
<dbReference type="InterPro" id="IPR006464">
    <property type="entry name" value="AcTrfase_RimI/Ard1"/>
</dbReference>
<proteinExistence type="inferred from homology"/>
<evidence type="ECO:0000256" key="3">
    <source>
        <dbReference type="ARBA" id="ARBA00022679"/>
    </source>
</evidence>
<dbReference type="Proteomes" id="UP000076335">
    <property type="component" value="Unassembled WGS sequence"/>
</dbReference>
<dbReference type="Gene3D" id="3.40.630.30">
    <property type="match status" value="1"/>
</dbReference>
<evidence type="ECO:0000256" key="2">
    <source>
        <dbReference type="ARBA" id="ARBA00022490"/>
    </source>
</evidence>
<dbReference type="RefSeq" id="WP_062949926.1">
    <property type="nucleotide sequence ID" value="NZ_LPVY01000005.1"/>
</dbReference>
<reference evidence="6 7" key="1">
    <citation type="submission" date="2015-12" db="EMBL/GenBank/DDBJ databases">
        <title>Genome sequence of Thalassospira lucentensis MCCC 1A02072.</title>
        <authorList>
            <person name="Lu L."/>
            <person name="Lai Q."/>
            <person name="Shao Z."/>
            <person name="Qian P."/>
        </authorList>
    </citation>
    <scope>NUCLEOTIDE SEQUENCE [LARGE SCALE GENOMIC DNA]</scope>
    <source>
        <strain evidence="6 7">MCCC 1A02072</strain>
    </source>
</reference>
<keyword evidence="2" id="KW-0963">Cytoplasm</keyword>
<evidence type="ECO:0000313" key="7">
    <source>
        <dbReference type="Proteomes" id="UP000076335"/>
    </source>
</evidence>
<comment type="similarity">
    <text evidence="1">Belongs to the acetyltransferase family. RimI subfamily.</text>
</comment>
<feature type="domain" description="N-acetyltransferase" evidence="5">
    <location>
        <begin position="14"/>
        <end position="171"/>
    </location>
</feature>
<dbReference type="AlphaFoldDB" id="A0A154L7K6"/>
<evidence type="ECO:0000256" key="1">
    <source>
        <dbReference type="ARBA" id="ARBA00005395"/>
    </source>
</evidence>
<dbReference type="Pfam" id="PF00583">
    <property type="entry name" value="Acetyltransf_1"/>
    <property type="match status" value="1"/>
</dbReference>
<sequence length="179" mass="19943">MSHSSRQTELVDRIEIVPLTAAFCPVASALHAQGFEDHDHWSADEMVALLDVPGAFGFLAFAPGNEVENRLDTPLGFIQMQAVLDEAEINTIVVAKEARKRGVARKLLFAVFERLRETGVGRVLLEVAEDNASAIALYRHCGFTEIGRRKKYYRRKSGREVDALVMERDLGTCVLGWNV</sequence>
<dbReference type="PANTHER" id="PTHR43420:SF44">
    <property type="entry name" value="ACETYLTRANSFERASE YPEA"/>
    <property type="match status" value="1"/>
</dbReference>
<evidence type="ECO:0000256" key="4">
    <source>
        <dbReference type="ARBA" id="ARBA00023315"/>
    </source>
</evidence>
<dbReference type="EMBL" id="LPVY01000005">
    <property type="protein sequence ID" value="KZB66697.1"/>
    <property type="molecule type" value="Genomic_DNA"/>
</dbReference>
<keyword evidence="3 6" id="KW-0808">Transferase</keyword>
<name>A0A154L7K6_9PROT</name>
<dbReference type="PANTHER" id="PTHR43420">
    <property type="entry name" value="ACETYLTRANSFERASE"/>
    <property type="match status" value="1"/>
</dbReference>
<accession>A0A154L7K6</accession>
<organism evidence="6 7">
    <name type="scientific">Thalassospira lucentensis</name>
    <dbReference type="NCBI Taxonomy" id="168935"/>
    <lineage>
        <taxon>Bacteria</taxon>
        <taxon>Pseudomonadati</taxon>
        <taxon>Pseudomonadota</taxon>
        <taxon>Alphaproteobacteria</taxon>
        <taxon>Rhodospirillales</taxon>
        <taxon>Thalassospiraceae</taxon>
        <taxon>Thalassospira</taxon>
    </lineage>
</organism>